<dbReference type="InterPro" id="IPR007314">
    <property type="entry name" value="Cofac_haem-bd_dom"/>
</dbReference>
<organism evidence="2 3">
    <name type="scientific">Porphyridium purpureum</name>
    <name type="common">Red alga</name>
    <name type="synonym">Porphyridium cruentum</name>
    <dbReference type="NCBI Taxonomy" id="35688"/>
    <lineage>
        <taxon>Eukaryota</taxon>
        <taxon>Rhodophyta</taxon>
        <taxon>Bangiophyceae</taxon>
        <taxon>Porphyridiales</taxon>
        <taxon>Porphyridiaceae</taxon>
        <taxon>Porphyridium</taxon>
    </lineage>
</organism>
<keyword evidence="3" id="KW-1185">Reference proteome</keyword>
<reference evidence="3" key="1">
    <citation type="journal article" date="2019" name="Nat. Commun.">
        <title>Expansion of phycobilisome linker gene families in mesophilic red algae.</title>
        <authorList>
            <person name="Lee J."/>
            <person name="Kim D."/>
            <person name="Bhattacharya D."/>
            <person name="Yoon H.S."/>
        </authorList>
    </citation>
    <scope>NUCLEOTIDE SEQUENCE [LARGE SCALE GENOMIC DNA]</scope>
    <source>
        <strain evidence="3">CCMP 1328</strain>
    </source>
</reference>
<sequence length="309" mass="34672">MASRFRRKVVDASGTVLPYSESLESLVRLKLDEVPACQVVLCGEIHTDPHAASGALQLLNAIYSKFGENKSGSAERVALSLEFFETDTQLVLDEYLAGLISEEEFLQLSRPPSNYATQYRGLVEFCRQRKLRVIAANAPRRYVKMIRRTGRDKLGESLLDYRARALLPPLPIAGASSQYERKFIQTMQQLRSNPQEQRPVPASMLDAQSLWDATMAWNVSRALDAGSHDRDGEAAASLVFHVTGSFHVEHKLGIHEHLQRYRPNTQILTFVFRPMDELAEMSSAEDADTHTELRGLADYTILNLTPADP</sequence>
<protein>
    <recommendedName>
        <fullName evidence="1">Haem-binding uptake Tiki superfamily ChaN domain-containing protein</fullName>
    </recommendedName>
</protein>
<proteinExistence type="predicted"/>
<dbReference type="Pfam" id="PF04187">
    <property type="entry name" value="Cofac_haem_bdg"/>
    <property type="match status" value="1"/>
</dbReference>
<accession>A0A5J4YYI7</accession>
<feature type="domain" description="Haem-binding uptake Tiki superfamily ChaN" evidence="1">
    <location>
        <begin position="33"/>
        <end position="258"/>
    </location>
</feature>
<dbReference type="AlphaFoldDB" id="A0A5J4YYI7"/>
<dbReference type="OrthoDB" id="205639at2759"/>
<gene>
    <name evidence="2" type="ORF">FVE85_1848</name>
</gene>
<dbReference type="OMA" id="NYEGILW"/>
<dbReference type="Proteomes" id="UP000324585">
    <property type="component" value="Unassembled WGS sequence"/>
</dbReference>
<evidence type="ECO:0000259" key="1">
    <source>
        <dbReference type="Pfam" id="PF04187"/>
    </source>
</evidence>
<dbReference type="SUPFAM" id="SSF159501">
    <property type="entry name" value="EreA/ChaN-like"/>
    <property type="match status" value="1"/>
</dbReference>
<evidence type="ECO:0000313" key="3">
    <source>
        <dbReference type="Proteomes" id="UP000324585"/>
    </source>
</evidence>
<dbReference type="EMBL" id="VRMN01000003">
    <property type="protein sequence ID" value="KAA8495693.1"/>
    <property type="molecule type" value="Genomic_DNA"/>
</dbReference>
<name>A0A5J4YYI7_PORPP</name>
<dbReference type="Gene3D" id="3.40.50.11550">
    <property type="match status" value="1"/>
</dbReference>
<evidence type="ECO:0000313" key="2">
    <source>
        <dbReference type="EMBL" id="KAA8495693.1"/>
    </source>
</evidence>
<dbReference type="CDD" id="cd14727">
    <property type="entry name" value="ChanN-like"/>
    <property type="match status" value="1"/>
</dbReference>
<comment type="caution">
    <text evidence="2">The sequence shown here is derived from an EMBL/GenBank/DDBJ whole genome shotgun (WGS) entry which is preliminary data.</text>
</comment>